<reference evidence="10 11" key="1">
    <citation type="submission" date="2022-05" db="EMBL/GenBank/DDBJ databases">
        <title>Chromosome-level reference genomes for two strains of Caenorhabditis briggsae: an improved platform for comparative genomics.</title>
        <authorList>
            <person name="Stevens L."/>
            <person name="Andersen E.C."/>
        </authorList>
    </citation>
    <scope>NUCLEOTIDE SEQUENCE [LARGE SCALE GENOMIC DNA]</scope>
    <source>
        <strain evidence="10">QX1410_ONT</strain>
        <tissue evidence="10">Whole-organism</tissue>
    </source>
</reference>
<evidence type="ECO:0000256" key="1">
    <source>
        <dbReference type="ARBA" id="ARBA00004126"/>
    </source>
</evidence>
<evidence type="ECO:0000256" key="3">
    <source>
        <dbReference type="ARBA" id="ARBA00022692"/>
    </source>
</evidence>
<sequence>MIDSTDPEKSILDTIAKSDIPALKAQINRIKDRIVNADASRKHVTTDPKIAEDLENKLAKLEAELDDAIKTSDEHDKEQLILSLKLNISQFEQLPLDQLKPDDLKTAEKEITNSLKPEEAEPLLAKIQELRDAKRADDEARSAAHDNLVSLEKEAEDVTAKESAKKKKKDKKKSPQEMIDELSAKVFEAKALIPKIEEAAKNEHLPAEDKPKAEQLVSNLEAFVKDVETQVSEKQDELDKLNNANDAIKRLGDALDDAEKTAVPSNVTALNEFKDRIAPHIATLVEAVQQVPDSVEPSAAALRDRAAKFVSDLEKNIEKTGDDEKRAEQLKSDVGNAVSNVDDVVSKYHNQTQPLDVAKEDANKLKTAVEQLTKLAESSDKIDPQVAKDIKDSKTKAKELLQALEKAIPQEDVIRREQAEIHDRLNNLEKELAKVDEFKPEDALPVVDQLASDTTTLKAVTDSNNEKAAAPSSLISHDDLVVGLPEKVFQLQHAIDDKKQALNKAAAVNEIAPKLQLVSQQLQSVPQDIPASLDEQKQLLEDVENQKHNLENLLANLPDNDPAADELRQKSQWDLSRLKDLLKQLGSAVGDKLAALAAFNAARKNAEDALLDITCEDGSDDNKSPDELIDDLTKKEETVAKLRETVAGVKPDELDEKERAEYNDLLARLANAADVLKNKRAELEQALKAKAEEKSLHDAVDRIVSRLVPLVRDAEELRHNAEAVPTQYAPKAEELKKEVEAAKTIIVNAPTSDAHVQQLLQAVANAETLIPDLEERASIWERFVKSKDDLYDDLEKLENTVSDVLNRPRLAVSQAQQRLNKLKEQIFLLDRIRNSKVDFDDQGEALLPLTVVDDELRFMHVHVESIERQYEDTMDKLNSEITAEIELLRTLDILSNELSQCKEDINNPTADVDELSRATMLNDAIAHLENQKVVVARSEKDRKFVESSTSTDLEQLLAEAKRLLKEIEPRLDVSQPDHDNEDEDEDEEKGSEEKPYDVRAAAEVLSALYPDEHPNNVLRNIGFEDVPSDSESRSEFDSLDSRSDGLLSPIPDDSTLNEEQLRRQRSRWRRVLRTALPLQALLVLLMGAACLVPHCDDEYCCQLLNNFAKSFDPSLEFVNGPPPF</sequence>
<feature type="compositionally biased region" description="Basic and acidic residues" evidence="8">
    <location>
        <begin position="151"/>
        <end position="163"/>
    </location>
</feature>
<evidence type="ECO:0000256" key="7">
    <source>
        <dbReference type="SAM" id="Coils"/>
    </source>
</evidence>
<evidence type="ECO:0000313" key="11">
    <source>
        <dbReference type="Proteomes" id="UP000827892"/>
    </source>
</evidence>
<dbReference type="InterPro" id="IPR057134">
    <property type="entry name" value="Spectrin_Anc-1_3"/>
</dbReference>
<dbReference type="InterPro" id="IPR057133">
    <property type="entry name" value="Spectrin_Anc-1_2"/>
</dbReference>
<keyword evidence="5" id="KW-0472">Membrane</keyword>
<dbReference type="PANTHER" id="PTHR21524:SF5">
    <property type="entry name" value="SPECTRIN REPEAT CONTAINING NUCLEAR ENVELOPE PROTEIN 2"/>
    <property type="match status" value="1"/>
</dbReference>
<dbReference type="Pfam" id="PF24615">
    <property type="entry name" value="Spectrin_Anc-1_2"/>
    <property type="match status" value="1"/>
</dbReference>
<dbReference type="SMART" id="SM01249">
    <property type="entry name" value="KASH"/>
    <property type="match status" value="1"/>
</dbReference>
<dbReference type="PANTHER" id="PTHR21524">
    <property type="entry name" value="SPECTRIN REPEAT CONTAINING NUCLEAR ENVELOPE PROTEIN 2"/>
    <property type="match status" value="1"/>
</dbReference>
<keyword evidence="6" id="KW-0539">Nucleus</keyword>
<evidence type="ECO:0000259" key="9">
    <source>
        <dbReference type="SMART" id="SM01249"/>
    </source>
</evidence>
<evidence type="ECO:0000256" key="2">
    <source>
        <dbReference type="ARBA" id="ARBA00008619"/>
    </source>
</evidence>
<dbReference type="InterPro" id="IPR057132">
    <property type="entry name" value="ANC1_spectrin_dom"/>
</dbReference>
<name>A0AAE9IZM1_CAEBR</name>
<comment type="subcellular location">
    <subcellularLocation>
        <location evidence="1">Nucleus membrane</location>
    </subcellularLocation>
</comment>
<dbReference type="GO" id="GO:0031965">
    <property type="term" value="C:nuclear membrane"/>
    <property type="evidence" value="ECO:0007669"/>
    <property type="project" value="UniProtKB-SubCell"/>
</dbReference>
<evidence type="ECO:0000256" key="4">
    <source>
        <dbReference type="ARBA" id="ARBA00022989"/>
    </source>
</evidence>
<accession>A0AAE9IZM1</accession>
<proteinExistence type="inferred from homology"/>
<feature type="compositionally biased region" description="Basic and acidic residues" evidence="8">
    <location>
        <begin position="1030"/>
        <end position="1043"/>
    </location>
</feature>
<keyword evidence="4" id="KW-1133">Transmembrane helix</keyword>
<evidence type="ECO:0000256" key="8">
    <source>
        <dbReference type="SAM" id="MobiDB-lite"/>
    </source>
</evidence>
<dbReference type="AlphaFoldDB" id="A0AAE9IZM1"/>
<feature type="domain" description="KASH" evidence="9">
    <location>
        <begin position="1067"/>
        <end position="1124"/>
    </location>
</feature>
<feature type="coiled-coil region" evidence="7">
    <location>
        <begin position="533"/>
        <end position="560"/>
    </location>
</feature>
<dbReference type="Proteomes" id="UP000827892">
    <property type="component" value="Chromosome I"/>
</dbReference>
<dbReference type="Pfam" id="PF24611">
    <property type="entry name" value="Spectrin_Anc-1"/>
    <property type="match status" value="1"/>
</dbReference>
<comment type="similarity">
    <text evidence="2">Belongs to the nesprin family.</text>
</comment>
<feature type="region of interest" description="Disordered" evidence="8">
    <location>
        <begin position="968"/>
        <end position="997"/>
    </location>
</feature>
<dbReference type="InterPro" id="IPR012315">
    <property type="entry name" value="KASH"/>
</dbReference>
<protein>
    <recommendedName>
        <fullName evidence="9">KASH domain-containing protein</fullName>
    </recommendedName>
</protein>
<dbReference type="EMBL" id="CP090891">
    <property type="protein sequence ID" value="ULU11948.1"/>
    <property type="molecule type" value="Genomic_DNA"/>
</dbReference>
<evidence type="ECO:0000256" key="5">
    <source>
        <dbReference type="ARBA" id="ARBA00023136"/>
    </source>
</evidence>
<keyword evidence="7" id="KW-0175">Coiled coil</keyword>
<evidence type="ECO:0000313" key="10">
    <source>
        <dbReference type="EMBL" id="ULU11948.1"/>
    </source>
</evidence>
<feature type="compositionally biased region" description="Basic and acidic residues" evidence="8">
    <location>
        <begin position="968"/>
        <end position="978"/>
    </location>
</feature>
<feature type="coiled-coil region" evidence="7">
    <location>
        <begin position="217"/>
        <end position="261"/>
    </location>
</feature>
<evidence type="ECO:0000256" key="6">
    <source>
        <dbReference type="ARBA" id="ARBA00023242"/>
    </source>
</evidence>
<feature type="coiled-coil region" evidence="7">
    <location>
        <begin position="355"/>
        <end position="431"/>
    </location>
</feature>
<feature type="coiled-coil region" evidence="7">
    <location>
        <begin position="51"/>
        <end position="78"/>
    </location>
</feature>
<feature type="coiled-coil region" evidence="7">
    <location>
        <begin position="756"/>
        <end position="832"/>
    </location>
</feature>
<feature type="region of interest" description="Disordered" evidence="8">
    <location>
        <begin position="136"/>
        <end position="177"/>
    </location>
</feature>
<feature type="region of interest" description="Disordered" evidence="8">
    <location>
        <begin position="1019"/>
        <end position="1054"/>
    </location>
</feature>
<feature type="compositionally biased region" description="Acidic residues" evidence="8">
    <location>
        <begin position="979"/>
        <end position="990"/>
    </location>
</feature>
<dbReference type="Pfam" id="PF24531">
    <property type="entry name" value="ANC1_spectrin"/>
    <property type="match status" value="1"/>
</dbReference>
<feature type="coiled-coil region" evidence="7">
    <location>
        <begin position="659"/>
        <end position="696"/>
    </location>
</feature>
<organism evidence="10 11">
    <name type="scientific">Caenorhabditis briggsae</name>
    <dbReference type="NCBI Taxonomy" id="6238"/>
    <lineage>
        <taxon>Eukaryota</taxon>
        <taxon>Metazoa</taxon>
        <taxon>Ecdysozoa</taxon>
        <taxon>Nematoda</taxon>
        <taxon>Chromadorea</taxon>
        <taxon>Rhabditida</taxon>
        <taxon>Rhabditina</taxon>
        <taxon>Rhabditomorpha</taxon>
        <taxon>Rhabditoidea</taxon>
        <taxon>Rhabditidae</taxon>
        <taxon>Peloderinae</taxon>
        <taxon>Caenorhabditis</taxon>
    </lineage>
</organism>
<dbReference type="Pfam" id="PF10541">
    <property type="entry name" value="KASH"/>
    <property type="match status" value="1"/>
</dbReference>
<keyword evidence="3" id="KW-0812">Transmembrane</keyword>
<gene>
    <name evidence="10" type="ORF">L3Y34_015363</name>
</gene>